<reference evidence="3" key="1">
    <citation type="submission" date="2020-09" db="EMBL/GenBank/DDBJ databases">
        <authorList>
            <person name="Kim M.K."/>
        </authorList>
    </citation>
    <scope>NUCLEOTIDE SEQUENCE</scope>
    <source>
        <strain evidence="3">BT664</strain>
    </source>
</reference>
<dbReference type="Proteomes" id="UP000612233">
    <property type="component" value="Unassembled WGS sequence"/>
</dbReference>
<feature type="transmembrane region" description="Helical" evidence="2">
    <location>
        <begin position="37"/>
        <end position="57"/>
    </location>
</feature>
<accession>A0A927BEA2</accession>
<protein>
    <submittedName>
        <fullName evidence="3">Uncharacterized protein</fullName>
    </submittedName>
</protein>
<dbReference type="EMBL" id="JACXAD010000018">
    <property type="protein sequence ID" value="MBD2769251.1"/>
    <property type="molecule type" value="Genomic_DNA"/>
</dbReference>
<dbReference type="AlphaFoldDB" id="A0A927BEA2"/>
<feature type="compositionally biased region" description="Basic and acidic residues" evidence="1">
    <location>
        <begin position="13"/>
        <end position="33"/>
    </location>
</feature>
<evidence type="ECO:0000313" key="4">
    <source>
        <dbReference type="Proteomes" id="UP000612233"/>
    </source>
</evidence>
<keyword evidence="2" id="KW-1133">Transmembrane helix</keyword>
<feature type="region of interest" description="Disordered" evidence="1">
    <location>
        <begin position="1"/>
        <end position="33"/>
    </location>
</feature>
<keyword evidence="4" id="KW-1185">Reference proteome</keyword>
<evidence type="ECO:0000313" key="3">
    <source>
        <dbReference type="EMBL" id="MBD2769251.1"/>
    </source>
</evidence>
<name>A0A927BEA2_9BACT</name>
<comment type="caution">
    <text evidence="3">The sequence shown here is derived from an EMBL/GenBank/DDBJ whole genome shotgun (WGS) entry which is preliminary data.</text>
</comment>
<evidence type="ECO:0000256" key="1">
    <source>
        <dbReference type="SAM" id="MobiDB-lite"/>
    </source>
</evidence>
<organism evidence="3 4">
    <name type="scientific">Hymenobacter montanus</name>
    <dbReference type="NCBI Taxonomy" id="2771359"/>
    <lineage>
        <taxon>Bacteria</taxon>
        <taxon>Pseudomonadati</taxon>
        <taxon>Bacteroidota</taxon>
        <taxon>Cytophagia</taxon>
        <taxon>Cytophagales</taxon>
        <taxon>Hymenobacteraceae</taxon>
        <taxon>Hymenobacter</taxon>
    </lineage>
</organism>
<keyword evidence="2" id="KW-0812">Transmembrane</keyword>
<gene>
    <name evidence="3" type="ORF">IC235_15270</name>
</gene>
<evidence type="ECO:0000256" key="2">
    <source>
        <dbReference type="SAM" id="Phobius"/>
    </source>
</evidence>
<sequence>MNKTLAYKRPYKSRSESRSEHRDESRRKRQEAKDRKFLMRVASAVALVLMIALGIAAKGVMDKDDPSGQLTEVSR</sequence>
<dbReference type="RefSeq" id="WP_191006066.1">
    <property type="nucleotide sequence ID" value="NZ_JACXAD010000018.1"/>
</dbReference>
<proteinExistence type="predicted"/>
<keyword evidence="2" id="KW-0472">Membrane</keyword>